<accession>A0A162ML13</accession>
<evidence type="ECO:0000256" key="4">
    <source>
        <dbReference type="ARBA" id="ARBA00022800"/>
    </source>
</evidence>
<dbReference type="GO" id="GO:0046872">
    <property type="term" value="F:metal ion binding"/>
    <property type="evidence" value="ECO:0007669"/>
    <property type="project" value="UniProtKB-UniRule"/>
</dbReference>
<evidence type="ECO:0000256" key="11">
    <source>
        <dbReference type="RuleBase" id="RU371113"/>
    </source>
</evidence>
<feature type="binding site" evidence="9">
    <location>
        <begin position="397"/>
        <end position="400"/>
    </location>
    <ligand>
        <name>GMP</name>
        <dbReference type="ChEBI" id="CHEBI:58115"/>
    </ligand>
</feature>
<dbReference type="GO" id="GO:0005525">
    <property type="term" value="F:GTP binding"/>
    <property type="evidence" value="ECO:0007669"/>
    <property type="project" value="UniProtKB-KW"/>
</dbReference>
<dbReference type="PANTHER" id="PTHR11118">
    <property type="entry name" value="RNA-SPLICING LIGASE RTCB HOMOLOG"/>
    <property type="match status" value="1"/>
</dbReference>
<keyword evidence="4" id="KW-0692">RNA repair</keyword>
<dbReference type="EC" id="6.5.1.-" evidence="11"/>
<keyword evidence="3 9" id="KW-0547">Nucleotide-binding</keyword>
<feature type="binding site" evidence="9">
    <location>
        <begin position="327"/>
        <end position="328"/>
    </location>
    <ligand>
        <name>GMP</name>
        <dbReference type="ChEBI" id="CHEBI:58115"/>
    </ligand>
</feature>
<evidence type="ECO:0000256" key="7">
    <source>
        <dbReference type="ARBA" id="ARBA00047746"/>
    </source>
</evidence>
<evidence type="ECO:0000313" key="12">
    <source>
        <dbReference type="EMBL" id="KYO66530.1"/>
    </source>
</evidence>
<feature type="binding site" evidence="9">
    <location>
        <position position="379"/>
    </location>
    <ligand>
        <name>GMP</name>
        <dbReference type="ChEBI" id="CHEBI:58115"/>
    </ligand>
</feature>
<dbReference type="RefSeq" id="WP_157074720.1">
    <property type="nucleotide sequence ID" value="NZ_LOHZ01000027.1"/>
</dbReference>
<comment type="subunit">
    <text evidence="11">Monomer.</text>
</comment>
<dbReference type="STRING" id="520767.ATZ99_11580"/>
<dbReference type="Pfam" id="PF01139">
    <property type="entry name" value="RtcB"/>
    <property type="match status" value="1"/>
</dbReference>
<comment type="similarity">
    <text evidence="11">Belongs to the RtcB family.</text>
</comment>
<dbReference type="OrthoDB" id="9802323at2"/>
<comment type="cofactor">
    <cofactor evidence="10 11">
        <name>Mn(2+)</name>
        <dbReference type="ChEBI" id="CHEBI:29035"/>
    </cofactor>
    <text evidence="10 11">Binds 2 manganese ions per subunit.</text>
</comment>
<keyword evidence="2 10" id="KW-0479">Metal-binding</keyword>
<gene>
    <name evidence="11 12" type="primary">rtcB</name>
    <name evidence="12" type="ORF">ATZ99_11580</name>
</gene>
<keyword evidence="13" id="KW-1185">Reference proteome</keyword>
<proteinExistence type="inferred from homology"/>
<evidence type="ECO:0000256" key="5">
    <source>
        <dbReference type="ARBA" id="ARBA00023134"/>
    </source>
</evidence>
<evidence type="ECO:0000256" key="1">
    <source>
        <dbReference type="ARBA" id="ARBA00022598"/>
    </source>
</evidence>
<protein>
    <recommendedName>
        <fullName evidence="11">tRNA-splicing ligase RtcB</fullName>
        <ecNumber evidence="11">6.5.1.-</ecNumber>
    </recommendedName>
</protein>
<sequence length="477" mass="52668">MKEKFKKISMNLYQMKNEETNIDIHVYLSDKLFNEFLEDESLRQLYNASMLKGVISPVVGMPDIHTGFGLPIGGGMATDWQEGVVSAGAVGMDINCGVRLITTRIPAEELTKERLRKILEIISEYVPSGVGKSSAVKAFRKIDLEAIASIGVSYFIDAGYGRKEDVLRIEDEGRIPFADAGCVPKSAKERADQLCTIGGGNHFIEIGRIGSVFDENIAEFFGLQKGFVYILIHTGSRGFGHQICTEFSKKMWDNQDKNKTFAPVKGLACAPIHSKDGIEYLGAMGTAANYAFCNRQLITYFVREAFLKVFKKDEKELGLDVLYDVAHNIAKKEMHGGKWLLVHRKGATRALPAGHPDNPQIYKKTGHPAVIPGSMGTASYVVIGLENNRATFNSVNHGAGRVMSRKRAKEEFTEKELLKQVENVFIASKDLKSLLDEAPLAYKDIDEVVNTLVDAKLTMPVAKLKPLAVLKGEGEES</sequence>
<evidence type="ECO:0000256" key="8">
    <source>
        <dbReference type="PIRSR" id="PIRSR601233-1"/>
    </source>
</evidence>
<dbReference type="AlphaFoldDB" id="A0A162ML13"/>
<feature type="binding site" evidence="9">
    <location>
        <begin position="372"/>
        <end position="375"/>
    </location>
    <ligand>
        <name>GMP</name>
        <dbReference type="ChEBI" id="CHEBI:58115"/>
    </ligand>
</feature>
<feature type="binding site" evidence="10">
    <location>
        <position position="93"/>
    </location>
    <ligand>
        <name>Mn(2+)</name>
        <dbReference type="ChEBI" id="CHEBI:29035"/>
        <label>1</label>
    </ligand>
</feature>
<feature type="active site" description="GMP-histidine intermediate" evidence="8">
    <location>
        <position position="397"/>
    </location>
</feature>
<dbReference type="GO" id="GO:0006396">
    <property type="term" value="P:RNA processing"/>
    <property type="evidence" value="ECO:0007669"/>
    <property type="project" value="InterPro"/>
</dbReference>
<keyword evidence="1 11" id="KW-0436">Ligase</keyword>
<dbReference type="Gene3D" id="3.90.1860.10">
    <property type="entry name" value="tRNA-splicing ligase RtcB"/>
    <property type="match status" value="1"/>
</dbReference>
<comment type="catalytic activity">
    <reaction evidence="7">
        <text>a 3'-end 3'-phospho-ribonucleotide-RNA + a 5'-end dephospho-ribonucleoside-RNA + GTP = a ribonucleotidyl-ribonucleotide-RNA + GMP + diphosphate</text>
        <dbReference type="Rhea" id="RHEA:68076"/>
        <dbReference type="Rhea" id="RHEA-COMP:10463"/>
        <dbReference type="Rhea" id="RHEA-COMP:13936"/>
        <dbReference type="Rhea" id="RHEA-COMP:17355"/>
        <dbReference type="ChEBI" id="CHEBI:33019"/>
        <dbReference type="ChEBI" id="CHEBI:37565"/>
        <dbReference type="ChEBI" id="CHEBI:58115"/>
        <dbReference type="ChEBI" id="CHEBI:83062"/>
        <dbReference type="ChEBI" id="CHEBI:138284"/>
        <dbReference type="ChEBI" id="CHEBI:173118"/>
        <dbReference type="EC" id="6.5.1.8"/>
    </reaction>
</comment>
<dbReference type="GO" id="GO:0003972">
    <property type="term" value="F:RNA ligase (ATP) activity"/>
    <property type="evidence" value="ECO:0007669"/>
    <property type="project" value="TreeGrafter"/>
</dbReference>
<evidence type="ECO:0000256" key="9">
    <source>
        <dbReference type="PIRSR" id="PIRSR601233-2"/>
    </source>
</evidence>
<reference evidence="12 13" key="1">
    <citation type="submission" date="2015-12" db="EMBL/GenBank/DDBJ databases">
        <title>Draft genome of Thermovenabulum gondwanense isolated from a red thermophilic microbial mat colonisisng an outflow channel of a bore well.</title>
        <authorList>
            <person name="Patel B.K."/>
        </authorList>
    </citation>
    <scope>NUCLEOTIDE SEQUENCE [LARGE SCALE GENOMIC DNA]</scope>
    <source>
        <strain evidence="12 13">R270</strain>
    </source>
</reference>
<dbReference type="GO" id="GO:0042245">
    <property type="term" value="P:RNA repair"/>
    <property type="evidence" value="ECO:0007669"/>
    <property type="project" value="UniProtKB-KW"/>
</dbReference>
<dbReference type="EMBL" id="LOHZ01000027">
    <property type="protein sequence ID" value="KYO66530.1"/>
    <property type="molecule type" value="Genomic_DNA"/>
</dbReference>
<feature type="binding site" evidence="9">
    <location>
        <begin position="201"/>
        <end position="205"/>
    </location>
    <ligand>
        <name>GMP</name>
        <dbReference type="ChEBI" id="CHEBI:58115"/>
    </ligand>
</feature>
<feature type="binding site" evidence="9">
    <location>
        <position position="471"/>
    </location>
    <ligand>
        <name>GMP</name>
        <dbReference type="ChEBI" id="CHEBI:58115"/>
    </ligand>
</feature>
<dbReference type="PATRIC" id="fig|520767.4.peg.1261"/>
<feature type="binding site" evidence="10">
    <location>
        <position position="327"/>
    </location>
    <ligand>
        <name>Mn(2+)</name>
        <dbReference type="ChEBI" id="CHEBI:29035"/>
        <label>2</label>
    </ligand>
</feature>
<feature type="binding site" evidence="10">
    <location>
        <position position="202"/>
    </location>
    <ligand>
        <name>Mn(2+)</name>
        <dbReference type="ChEBI" id="CHEBI:29035"/>
        <label>1</label>
    </ligand>
</feature>
<keyword evidence="6 10" id="KW-0464">Manganese</keyword>
<dbReference type="PANTHER" id="PTHR11118:SF1">
    <property type="entry name" value="RNA-SPLICING LIGASE RTCB HOMOLOG"/>
    <property type="match status" value="1"/>
</dbReference>
<dbReference type="GO" id="GO:0170057">
    <property type="term" value="F:RNA ligase (GTP) activity"/>
    <property type="evidence" value="ECO:0007669"/>
    <property type="project" value="UniProtKB-EC"/>
</dbReference>
<organism evidence="12 13">
    <name type="scientific">Thermovenabulum gondwanense</name>
    <dbReference type="NCBI Taxonomy" id="520767"/>
    <lineage>
        <taxon>Bacteria</taxon>
        <taxon>Bacillati</taxon>
        <taxon>Bacillota</taxon>
        <taxon>Clostridia</taxon>
        <taxon>Thermosediminibacterales</taxon>
        <taxon>Thermosediminibacteraceae</taxon>
        <taxon>Thermovenabulum</taxon>
    </lineage>
</organism>
<keyword evidence="5 9" id="KW-0342">GTP-binding</keyword>
<dbReference type="Proteomes" id="UP000075737">
    <property type="component" value="Unassembled WGS sequence"/>
</dbReference>
<evidence type="ECO:0000256" key="3">
    <source>
        <dbReference type="ARBA" id="ARBA00022741"/>
    </source>
</evidence>
<evidence type="ECO:0000313" key="13">
    <source>
        <dbReference type="Proteomes" id="UP000075737"/>
    </source>
</evidence>
<evidence type="ECO:0000256" key="2">
    <source>
        <dbReference type="ARBA" id="ARBA00022723"/>
    </source>
</evidence>
<comment type="caution">
    <text evidence="12">The sequence shown here is derived from an EMBL/GenBank/DDBJ whole genome shotgun (WGS) entry which is preliminary data.</text>
</comment>
<evidence type="ECO:0000256" key="6">
    <source>
        <dbReference type="ARBA" id="ARBA00023211"/>
    </source>
</evidence>
<dbReference type="InterPro" id="IPR001233">
    <property type="entry name" value="RtcB"/>
</dbReference>
<evidence type="ECO:0000256" key="10">
    <source>
        <dbReference type="PIRSR" id="PIRSR601233-3"/>
    </source>
</evidence>
<feature type="binding site" evidence="10">
    <location>
        <position position="233"/>
    </location>
    <ligand>
        <name>Mn(2+)</name>
        <dbReference type="ChEBI" id="CHEBI:29035"/>
        <label>2</label>
    </ligand>
</feature>
<dbReference type="SUPFAM" id="SSF103365">
    <property type="entry name" value="Hypothetical protein PH1602"/>
    <property type="match status" value="1"/>
</dbReference>
<name>A0A162ML13_9FIRM</name>
<dbReference type="InterPro" id="IPR036025">
    <property type="entry name" value="RtcB-like_sf"/>
</dbReference>